<organism evidence="2 3">
    <name type="scientific">Oceaniferula flava</name>
    <dbReference type="NCBI Taxonomy" id="2800421"/>
    <lineage>
        <taxon>Bacteria</taxon>
        <taxon>Pseudomonadati</taxon>
        <taxon>Verrucomicrobiota</taxon>
        <taxon>Verrucomicrobiia</taxon>
        <taxon>Verrucomicrobiales</taxon>
        <taxon>Verrucomicrobiaceae</taxon>
        <taxon>Oceaniferula</taxon>
    </lineage>
</organism>
<dbReference type="Gene3D" id="3.40.50.1820">
    <property type="entry name" value="alpha/beta hydrolase"/>
    <property type="match status" value="1"/>
</dbReference>
<proteinExistence type="predicted"/>
<dbReference type="EMBL" id="JAENIG010000003">
    <property type="protein sequence ID" value="MBK1854604.1"/>
    <property type="molecule type" value="Genomic_DNA"/>
</dbReference>
<sequence>MSNPSHSTLKTQHSKFRRLGVLRLPMPWHQPRIRQAEGDTVILLHGLWRSMWAMDPMADFLHRQGYHTVNIPYPSFRKPLEEIISQVHEVIAAQENGRPVHFVTHSLGGIVTRQLLAELPPKQPGRIVMLAPPNQGSEIIDWLDHLPPLKMTLGPAGAKLGRMVLDAPILPQEIDSAVIMGQRSTIPLFRWLLDEDNDGIVSVKSGKIEGLNEFHVLDTDHTFIATEPQVMDMTSCFLKNGRTE</sequence>
<evidence type="ECO:0000259" key="1">
    <source>
        <dbReference type="Pfam" id="PF12697"/>
    </source>
</evidence>
<dbReference type="InterPro" id="IPR029058">
    <property type="entry name" value="AB_hydrolase_fold"/>
</dbReference>
<accession>A0AAE2SCY1</accession>
<name>A0AAE2SCY1_9BACT</name>
<dbReference type="RefSeq" id="WP_309489210.1">
    <property type="nucleotide sequence ID" value="NZ_JAENIG010000003.1"/>
</dbReference>
<gene>
    <name evidence="2" type="ORF">JIN83_06510</name>
</gene>
<dbReference type="Pfam" id="PF12697">
    <property type="entry name" value="Abhydrolase_6"/>
    <property type="match status" value="1"/>
</dbReference>
<dbReference type="PANTHER" id="PTHR37946:SF1">
    <property type="entry name" value="SLL1969 PROTEIN"/>
    <property type="match status" value="1"/>
</dbReference>
<comment type="caution">
    <text evidence="2">The sequence shown here is derived from an EMBL/GenBank/DDBJ whole genome shotgun (WGS) entry which is preliminary data.</text>
</comment>
<dbReference type="AlphaFoldDB" id="A0AAE2SCY1"/>
<dbReference type="GO" id="GO:0016787">
    <property type="term" value="F:hydrolase activity"/>
    <property type="evidence" value="ECO:0007669"/>
    <property type="project" value="UniProtKB-KW"/>
</dbReference>
<keyword evidence="2" id="KW-0378">Hydrolase</keyword>
<evidence type="ECO:0000313" key="3">
    <source>
        <dbReference type="Proteomes" id="UP000634206"/>
    </source>
</evidence>
<dbReference type="Proteomes" id="UP000634206">
    <property type="component" value="Unassembled WGS sequence"/>
</dbReference>
<reference evidence="2" key="1">
    <citation type="submission" date="2021-01" db="EMBL/GenBank/DDBJ databases">
        <title>Modified the classification status of verrucomicrobia.</title>
        <authorList>
            <person name="Feng X."/>
        </authorList>
    </citation>
    <scope>NUCLEOTIDE SEQUENCE</scope>
    <source>
        <strain evidence="2">5K15</strain>
    </source>
</reference>
<dbReference type="SUPFAM" id="SSF53474">
    <property type="entry name" value="alpha/beta-Hydrolases"/>
    <property type="match status" value="1"/>
</dbReference>
<keyword evidence="3" id="KW-1185">Reference proteome</keyword>
<dbReference type="InterPro" id="IPR000073">
    <property type="entry name" value="AB_hydrolase_1"/>
</dbReference>
<evidence type="ECO:0000313" key="2">
    <source>
        <dbReference type="EMBL" id="MBK1854604.1"/>
    </source>
</evidence>
<protein>
    <submittedName>
        <fullName evidence="2">Alpha/beta hydrolase</fullName>
    </submittedName>
</protein>
<feature type="domain" description="AB hydrolase-1" evidence="1">
    <location>
        <begin position="41"/>
        <end position="159"/>
    </location>
</feature>
<dbReference type="PANTHER" id="PTHR37946">
    <property type="entry name" value="SLL1969 PROTEIN"/>
    <property type="match status" value="1"/>
</dbReference>